<name>A0A6P1SY82_9RHOB</name>
<gene>
    <name evidence="5" type="ORF">GO499_05625</name>
</gene>
<dbReference type="Gene3D" id="2.150.10.10">
    <property type="entry name" value="Serralysin-like metalloprotease, C-terminal"/>
    <property type="match status" value="3"/>
</dbReference>
<keyword evidence="6" id="KW-1185">Reference proteome</keyword>
<dbReference type="PRINTS" id="PR00313">
    <property type="entry name" value="CABNDNGRPT"/>
</dbReference>
<feature type="domain" description="G8" evidence="4">
    <location>
        <begin position="34"/>
        <end position="157"/>
    </location>
</feature>
<dbReference type="AlphaFoldDB" id="A0A6P1SY82"/>
<dbReference type="PROSITE" id="PS51484">
    <property type="entry name" value="G8"/>
    <property type="match status" value="1"/>
</dbReference>
<feature type="region of interest" description="Disordered" evidence="3">
    <location>
        <begin position="877"/>
        <end position="918"/>
    </location>
</feature>
<evidence type="ECO:0000313" key="6">
    <source>
        <dbReference type="Proteomes" id="UP000464495"/>
    </source>
</evidence>
<sequence length="1052" mass="111815">MEEEMGHHSQILDLVDPAEATHVAVNDGAWSDPGTWEGGEVPGADARVVISNGIEVTYDMDSDASLFTVRVDGDLTFSTETDTTMVVDTIVVAPEGKLTIGTEENPIDGGVTADIVFANNGPIDTTWDPSLVSRGLVALGEVEVHGEETSAHHKVAEDPMTGDTTMTLAEAPIGWEVGDTLVIAGSEYKGYAWDNSIRATRHYEPEDEVVTITAIDGDTITFDPPLVHDHDTPREDLKISVANYSRSVTFSSEDGADSATHERGHVMLHNRESDVRYAAFDELGRTDKSETALMDSEYETTSFDTNVKSRYPLHFHSNGVDDADNPSIALGNAVFGSPGWGIVHHNSNATVHNNATYNTFGAGYVAETGNEIGIWTDNIAIYAQGNSWAQPKNGNDLDNFDLGQTGDGFWFQGRMVQATGNVAASVNTGFVYFHRGATADHPGEPGNLSLDPGSFELPEPLEGRRSITVDDAPILNFHDNETFASREGLHVVKANPNQGHDIHSLLTDFTAWNVMQGVEIQYTSHYILQNFDLVARADAPFIGSRYGVFVGNNASDIILIDISASGFNDGGIFLSHVWTDDSLGQDLKQFMVVDGTFSDTPVEVAGYDPMWDRIIDSSTLPATEFSVEFDGPLTYREGYPDPGARRVEISGTKTDSLGTVPVPAGSDSYSVNRDQVVHILETDGWFTTTSGERVFILEQYFSDRLTGEIYKIVVPVYLDDNVPLGSPHFGYADAVYRGEVDLDGAPPETRNESVVTTGGADLVIDLAGNDSDPEGGAVWVDGIVQPLNGQIFDNGDGTVTFRPHIGWSGTETVKYWVTDGLGGYTEAWLTITVTEPGVALTGSGARDHITGDAGDNMLYGYRSADWLDGGDGDDTLSGGIGNDRLSGGAGEDLLRGGTGNDRASGGDGADRIAGMDGDDSLFGGDGDDKVFGGAGSDRVFGGGGDDFLRGGSGDDAINGGGGADRIVGNTGNDALTGGNGRDIFQFALGDGHDAILDFADGIDLINLRPTGLAYSEITVTASGGDAVVTYGSDSIVIEGAAGLIDREDFLLA</sequence>
<reference evidence="5 6" key="1">
    <citation type="submission" date="2019-12" db="EMBL/GenBank/DDBJ databases">
        <title>Complete genome sequence of Algicella marina strain 9Alg 56(T) isolated from the red alga Tichocarpus crinitus.</title>
        <authorList>
            <person name="Kim S.-G."/>
            <person name="Nedashkovskaya O.I."/>
        </authorList>
    </citation>
    <scope>NUCLEOTIDE SEQUENCE [LARGE SCALE GENOMIC DNA]</scope>
    <source>
        <strain evidence="5 6">9Alg 56</strain>
    </source>
</reference>
<dbReference type="Pfam" id="PF17892">
    <property type="entry name" value="Cadherin_5"/>
    <property type="match status" value="1"/>
</dbReference>
<protein>
    <recommendedName>
        <fullName evidence="4">G8 domain-containing protein</fullName>
    </recommendedName>
</protein>
<dbReference type="Pfam" id="PF10162">
    <property type="entry name" value="G8"/>
    <property type="match status" value="1"/>
</dbReference>
<evidence type="ECO:0000259" key="4">
    <source>
        <dbReference type="PROSITE" id="PS51484"/>
    </source>
</evidence>
<dbReference type="EMBL" id="CP046620">
    <property type="protein sequence ID" value="QHQ34707.1"/>
    <property type="molecule type" value="Genomic_DNA"/>
</dbReference>
<evidence type="ECO:0000256" key="3">
    <source>
        <dbReference type="SAM" id="MobiDB-lite"/>
    </source>
</evidence>
<dbReference type="InterPro" id="IPR018511">
    <property type="entry name" value="Hemolysin-typ_Ca-bd_CS"/>
</dbReference>
<dbReference type="InterPro" id="IPR001343">
    <property type="entry name" value="Hemolysn_Ca-bd"/>
</dbReference>
<organism evidence="5 6">
    <name type="scientific">Algicella marina</name>
    <dbReference type="NCBI Taxonomy" id="2683284"/>
    <lineage>
        <taxon>Bacteria</taxon>
        <taxon>Pseudomonadati</taxon>
        <taxon>Pseudomonadota</taxon>
        <taxon>Alphaproteobacteria</taxon>
        <taxon>Rhodobacterales</taxon>
        <taxon>Paracoccaceae</taxon>
        <taxon>Algicella</taxon>
    </lineage>
</organism>
<dbReference type="PANTHER" id="PTHR46769">
    <property type="entry name" value="POLYCYSTIC KIDNEY AND HEPATIC DISEASE 1 (AUTOSOMAL RECESSIVE)-LIKE 1"/>
    <property type="match status" value="1"/>
</dbReference>
<evidence type="ECO:0000256" key="2">
    <source>
        <dbReference type="ARBA" id="ARBA00023180"/>
    </source>
</evidence>
<dbReference type="SMART" id="SM01225">
    <property type="entry name" value="G8"/>
    <property type="match status" value="1"/>
</dbReference>
<dbReference type="InterPro" id="IPR052387">
    <property type="entry name" value="Fibrocystin"/>
</dbReference>
<evidence type="ECO:0000256" key="1">
    <source>
        <dbReference type="ARBA" id="ARBA00022729"/>
    </source>
</evidence>
<dbReference type="PANTHER" id="PTHR46769:SF2">
    <property type="entry name" value="FIBROCYSTIN-L ISOFORM 2 PRECURSOR-RELATED"/>
    <property type="match status" value="1"/>
</dbReference>
<dbReference type="InterPro" id="IPR055401">
    <property type="entry name" value="CEMIP_beta-hel_dom"/>
</dbReference>
<dbReference type="Proteomes" id="UP000464495">
    <property type="component" value="Chromosome"/>
</dbReference>
<accession>A0A6P1SY82</accession>
<dbReference type="RefSeq" id="WP_161861276.1">
    <property type="nucleotide sequence ID" value="NZ_CP046620.1"/>
</dbReference>
<proteinExistence type="predicted"/>
<dbReference type="KEGG" id="amaq:GO499_05625"/>
<dbReference type="InterPro" id="IPR011049">
    <property type="entry name" value="Serralysin-like_metalloprot_C"/>
</dbReference>
<dbReference type="Pfam" id="PF00353">
    <property type="entry name" value="HemolysinCabind"/>
    <property type="match status" value="3"/>
</dbReference>
<dbReference type="Pfam" id="PF24606">
    <property type="entry name" value="CEMIP_beta-hel"/>
    <property type="match status" value="1"/>
</dbReference>
<dbReference type="InterPro" id="IPR019316">
    <property type="entry name" value="G8_domain"/>
</dbReference>
<keyword evidence="2" id="KW-0325">Glycoprotein</keyword>
<dbReference type="SUPFAM" id="SSF51120">
    <property type="entry name" value="beta-Roll"/>
    <property type="match status" value="2"/>
</dbReference>
<dbReference type="InterPro" id="IPR041690">
    <property type="entry name" value="Cadherin_5"/>
</dbReference>
<dbReference type="GO" id="GO:0005509">
    <property type="term" value="F:calcium ion binding"/>
    <property type="evidence" value="ECO:0007669"/>
    <property type="project" value="InterPro"/>
</dbReference>
<evidence type="ECO:0000313" key="5">
    <source>
        <dbReference type="EMBL" id="QHQ34707.1"/>
    </source>
</evidence>
<dbReference type="PROSITE" id="PS00330">
    <property type="entry name" value="HEMOLYSIN_CALCIUM"/>
    <property type="match status" value="5"/>
</dbReference>
<keyword evidence="1" id="KW-0732">Signal</keyword>